<evidence type="ECO:0000256" key="3">
    <source>
        <dbReference type="SAM" id="Phobius"/>
    </source>
</evidence>
<feature type="coiled-coil region" evidence="1">
    <location>
        <begin position="582"/>
        <end position="609"/>
    </location>
</feature>
<feature type="compositionally biased region" description="Basic and acidic residues" evidence="2">
    <location>
        <begin position="18"/>
        <end position="49"/>
    </location>
</feature>
<feature type="coiled-coil region" evidence="1">
    <location>
        <begin position="197"/>
        <end position="301"/>
    </location>
</feature>
<keyword evidence="3" id="KW-0812">Transmembrane</keyword>
<feature type="coiled-coil region" evidence="1">
    <location>
        <begin position="330"/>
        <end position="434"/>
    </location>
</feature>
<organism evidence="4 5">
    <name type="scientific">Turnera subulata</name>
    <dbReference type="NCBI Taxonomy" id="218843"/>
    <lineage>
        <taxon>Eukaryota</taxon>
        <taxon>Viridiplantae</taxon>
        <taxon>Streptophyta</taxon>
        <taxon>Embryophyta</taxon>
        <taxon>Tracheophyta</taxon>
        <taxon>Spermatophyta</taxon>
        <taxon>Magnoliopsida</taxon>
        <taxon>eudicotyledons</taxon>
        <taxon>Gunneridae</taxon>
        <taxon>Pentapetalae</taxon>
        <taxon>rosids</taxon>
        <taxon>fabids</taxon>
        <taxon>Malpighiales</taxon>
        <taxon>Passifloraceae</taxon>
        <taxon>Turnera</taxon>
    </lineage>
</organism>
<reference evidence="4" key="1">
    <citation type="submission" date="2022-02" db="EMBL/GenBank/DDBJ databases">
        <authorList>
            <person name="Henning P.M."/>
            <person name="McCubbin A.G."/>
            <person name="Shore J.S."/>
        </authorList>
    </citation>
    <scope>NUCLEOTIDE SEQUENCE</scope>
    <source>
        <strain evidence="4">F60SS</strain>
        <tissue evidence="4">Leaves</tissue>
    </source>
</reference>
<feature type="coiled-coil region" evidence="1">
    <location>
        <begin position="477"/>
        <end position="532"/>
    </location>
</feature>
<dbReference type="OrthoDB" id="689590at2759"/>
<proteinExistence type="predicted"/>
<dbReference type="Proteomes" id="UP001141552">
    <property type="component" value="Unassembled WGS sequence"/>
</dbReference>
<keyword evidence="3" id="KW-1133">Transmembrane helix</keyword>
<gene>
    <name evidence="4" type="ORF">Tsubulata_030524</name>
</gene>
<dbReference type="AlphaFoldDB" id="A0A9Q0FSD1"/>
<evidence type="ECO:0000256" key="1">
    <source>
        <dbReference type="SAM" id="Coils"/>
    </source>
</evidence>
<keyword evidence="5" id="KW-1185">Reference proteome</keyword>
<dbReference type="EMBL" id="JAKUCV010004050">
    <property type="protein sequence ID" value="KAJ4836667.1"/>
    <property type="molecule type" value="Genomic_DNA"/>
</dbReference>
<evidence type="ECO:0000313" key="4">
    <source>
        <dbReference type="EMBL" id="KAJ4836667.1"/>
    </source>
</evidence>
<name>A0A9Q0FSD1_9ROSI</name>
<protein>
    <submittedName>
        <fullName evidence="4">Uncharacterized protein</fullName>
    </submittedName>
</protein>
<keyword evidence="1" id="KW-0175">Coiled coil</keyword>
<evidence type="ECO:0000313" key="5">
    <source>
        <dbReference type="Proteomes" id="UP001141552"/>
    </source>
</evidence>
<accession>A0A9Q0FSD1</accession>
<keyword evidence="3" id="KW-0472">Membrane</keyword>
<evidence type="ECO:0000256" key="2">
    <source>
        <dbReference type="SAM" id="MobiDB-lite"/>
    </source>
</evidence>
<comment type="caution">
    <text evidence="4">The sequence shown here is derived from an EMBL/GenBank/DDBJ whole genome shotgun (WGS) entry which is preliminary data.</text>
</comment>
<feature type="region of interest" description="Disordered" evidence="2">
    <location>
        <begin position="1"/>
        <end position="49"/>
    </location>
</feature>
<feature type="transmembrane region" description="Helical" evidence="3">
    <location>
        <begin position="611"/>
        <end position="630"/>
    </location>
</feature>
<sequence>MAKKKVTNHQATTTTTQEAREENPTVQKQKDQNFGEKQQEASMEETKEKVQNLKALNGMLLKETVEKRQQIQSLEQTNVALEAELARSGKERAGLDAELTRASDERACLEIEMGVLCVFVATQMRKMAEIGGLVDGLVREKRESEGKVGVLESEVERLVASVESGVERLNQVSGERDLLKSDFDKLIKETSGLKDRVAAMEKKERESKVEIGKLKEECAVLVKEKKDREGEIQEVRKMRDLAEKSLAERVKEIERLKEEFEGIVREKKEIEVEKSKQKVKIGELEKEVNKLEGIVSSLRKEEGVLRQKVLELEQSFSEAMDRGEGLKREIDALVQEKREKDMNVKELLEKELGYKNRIDSLNADLNNKDGSVQKLLREKEEIEVAKGMKESEILELNKEVSGLRDRILAMQRSMEDEEEKSKQLASELGRYKDSFEEVKVQRDIVEKSLDQEREARVNLSSKLLEMDKKFEERVKELAQMKSQHEKLIKEKGEIENQAGLYGKEKDLVQKNLLEAQREIDELRTKMELTATNSERLLTMLKNTAASMAQSKVGNGDKVITEKNFNGESESYETELEVIKTAFKSKETVVEEMEQQLELLQQSVAKANKKNFFTMVSSAATVFAAVFIAYVTRLR</sequence>
<reference evidence="4" key="2">
    <citation type="journal article" date="2023" name="Plants (Basel)">
        <title>Annotation of the Turnera subulata (Passifloraceae) Draft Genome Reveals the S-Locus Evolved after the Divergence of Turneroideae from Passifloroideae in a Stepwise Manner.</title>
        <authorList>
            <person name="Henning P.M."/>
            <person name="Roalson E.H."/>
            <person name="Mir W."/>
            <person name="McCubbin A.G."/>
            <person name="Shore J.S."/>
        </authorList>
    </citation>
    <scope>NUCLEOTIDE SEQUENCE</scope>
    <source>
        <strain evidence="4">F60SS</strain>
    </source>
</reference>
<dbReference type="Gene3D" id="1.10.287.1490">
    <property type="match status" value="1"/>
</dbReference>